<dbReference type="Proteomes" id="UP000728185">
    <property type="component" value="Unassembled WGS sequence"/>
</dbReference>
<evidence type="ECO:0000313" key="3">
    <source>
        <dbReference type="Proteomes" id="UP000728185"/>
    </source>
</evidence>
<sequence>MVYPDVIRRFSRQLNSVCCHSDSGRLLSDMDDAGIRSFAFPPWQYLSDVANATLRPSRFSGATRRSLEVPTKESEPDPTPVASFSDTKLSSNLPRVVLQSINISDLHDLSTVSDYADRVPLVTSPPVFDKENSDPDHLSNRVSDCPVSDPLSSSAGGTPSRKRLTLDNFFTPFSKRPHHQPVTPITDEDGVIVIDSD</sequence>
<protein>
    <submittedName>
        <fullName evidence="2">Uncharacterized protein</fullName>
    </submittedName>
</protein>
<proteinExistence type="predicted"/>
<comment type="caution">
    <text evidence="2">The sequence shown here is derived from an EMBL/GenBank/DDBJ whole genome shotgun (WGS) entry which is preliminary data.</text>
</comment>
<name>A0A8E0RQJ0_9TREM</name>
<accession>A0A8E0RQJ0</accession>
<dbReference type="EMBL" id="LUCM01006954">
    <property type="protein sequence ID" value="KAA0190541.1"/>
    <property type="molecule type" value="Genomic_DNA"/>
</dbReference>
<dbReference type="AlphaFoldDB" id="A0A8E0RQJ0"/>
<organism evidence="2 3">
    <name type="scientific">Fasciolopsis buskii</name>
    <dbReference type="NCBI Taxonomy" id="27845"/>
    <lineage>
        <taxon>Eukaryota</taxon>
        <taxon>Metazoa</taxon>
        <taxon>Spiralia</taxon>
        <taxon>Lophotrochozoa</taxon>
        <taxon>Platyhelminthes</taxon>
        <taxon>Trematoda</taxon>
        <taxon>Digenea</taxon>
        <taxon>Plagiorchiida</taxon>
        <taxon>Echinostomata</taxon>
        <taxon>Echinostomatoidea</taxon>
        <taxon>Fasciolidae</taxon>
        <taxon>Fasciolopsis</taxon>
    </lineage>
</organism>
<feature type="compositionally biased region" description="Basic and acidic residues" evidence="1">
    <location>
        <begin position="128"/>
        <end position="139"/>
    </location>
</feature>
<reference evidence="2" key="1">
    <citation type="submission" date="2019-05" db="EMBL/GenBank/DDBJ databases">
        <title>Annotation for the trematode Fasciolopsis buski.</title>
        <authorList>
            <person name="Choi Y.-J."/>
        </authorList>
    </citation>
    <scope>NUCLEOTIDE SEQUENCE</scope>
    <source>
        <strain evidence="2">HT</strain>
        <tissue evidence="2">Whole worm</tissue>
    </source>
</reference>
<gene>
    <name evidence="2" type="ORF">FBUS_10264</name>
</gene>
<feature type="compositionally biased region" description="Basic and acidic residues" evidence="1">
    <location>
        <begin position="65"/>
        <end position="75"/>
    </location>
</feature>
<feature type="region of interest" description="Disordered" evidence="1">
    <location>
        <begin position="61"/>
        <end position="86"/>
    </location>
</feature>
<evidence type="ECO:0000256" key="1">
    <source>
        <dbReference type="SAM" id="MobiDB-lite"/>
    </source>
</evidence>
<keyword evidence="3" id="KW-1185">Reference proteome</keyword>
<evidence type="ECO:0000313" key="2">
    <source>
        <dbReference type="EMBL" id="KAA0190541.1"/>
    </source>
</evidence>
<feature type="region of interest" description="Disordered" evidence="1">
    <location>
        <begin position="125"/>
        <end position="162"/>
    </location>
</feature>